<proteinExistence type="predicted"/>
<feature type="compositionally biased region" description="Polar residues" evidence="1">
    <location>
        <begin position="213"/>
        <end position="227"/>
    </location>
</feature>
<feature type="region of interest" description="Disordered" evidence="1">
    <location>
        <begin position="326"/>
        <end position="352"/>
    </location>
</feature>
<dbReference type="AlphaFoldDB" id="A0A7R9E2G7"/>
<feature type="compositionally biased region" description="Basic and acidic residues" evidence="1">
    <location>
        <begin position="12"/>
        <end position="25"/>
    </location>
</feature>
<feature type="region of interest" description="Disordered" evidence="1">
    <location>
        <begin position="119"/>
        <end position="184"/>
    </location>
</feature>
<reference evidence="2" key="1">
    <citation type="submission" date="2020-11" db="EMBL/GenBank/DDBJ databases">
        <authorList>
            <person name="Tran Van P."/>
        </authorList>
    </citation>
    <scope>NUCLEOTIDE SEQUENCE</scope>
</reference>
<evidence type="ECO:0000313" key="2">
    <source>
        <dbReference type="EMBL" id="CAD7424915.1"/>
    </source>
</evidence>
<feature type="compositionally biased region" description="Acidic residues" evidence="1">
    <location>
        <begin position="152"/>
        <end position="163"/>
    </location>
</feature>
<feature type="region of interest" description="Disordered" evidence="1">
    <location>
        <begin position="378"/>
        <end position="401"/>
    </location>
</feature>
<feature type="compositionally biased region" description="Polar residues" evidence="1">
    <location>
        <begin position="336"/>
        <end position="352"/>
    </location>
</feature>
<protein>
    <submittedName>
        <fullName evidence="2">Uncharacterized protein</fullName>
    </submittedName>
</protein>
<feature type="region of interest" description="Disordered" evidence="1">
    <location>
        <begin position="55"/>
        <end position="83"/>
    </location>
</feature>
<feature type="region of interest" description="Disordered" evidence="1">
    <location>
        <begin position="1"/>
        <end position="25"/>
    </location>
</feature>
<feature type="region of interest" description="Disordered" evidence="1">
    <location>
        <begin position="213"/>
        <end position="259"/>
    </location>
</feature>
<gene>
    <name evidence="2" type="ORF">TMSB3V08_LOCUS1840</name>
</gene>
<name>A0A7R9E2G7_9NEOP</name>
<accession>A0A7R9E2G7</accession>
<feature type="compositionally biased region" description="Gly residues" evidence="1">
    <location>
        <begin position="246"/>
        <end position="259"/>
    </location>
</feature>
<sequence length="441" mass="46628">MSHKIPTTTPQGKEKEWTNSNRKQKDLDELVQLRDVCIRTVGNKILPRLRWQHPDATGAQTREPSPLDDVSLSESTNEDYNRDKRTIGTLRALFPGLSQVRDGSILITRHGSLKGGILGGGGGVGTSSSSSSGGGGGTRKISITLPTYPPDADSDEDEEDTEESVATNTDASLSPEENQLSGAESQVYETRVMPDGGAYYDLQPAASDVNQVVDTSAASSQEVGQSADTEESEDPRNKRFLNFNLGGSGSSSGSGGSGGGSGNFLFDIIRRTADRAARTAGTVYRVVTGTANLGLETQTTTRTNQTTFQTNATSRAVELEEVNPHLRGGRVENHLGKTTPSSPTEIRTSISPSSAVELNTTSALANYAEAGLCTKKTKRTGRGNTESTEETHASAVAGGEAAVEKDDGYQAGIPGPITRLFIIANRGIANLMQDLILVNHG</sequence>
<evidence type="ECO:0000256" key="1">
    <source>
        <dbReference type="SAM" id="MobiDB-lite"/>
    </source>
</evidence>
<dbReference type="EMBL" id="OB792856">
    <property type="protein sequence ID" value="CAD7424915.1"/>
    <property type="molecule type" value="Genomic_DNA"/>
</dbReference>
<feature type="compositionally biased region" description="Polar residues" evidence="1">
    <location>
        <begin position="1"/>
        <end position="11"/>
    </location>
</feature>
<feature type="compositionally biased region" description="Polar residues" evidence="1">
    <location>
        <begin position="168"/>
        <end position="184"/>
    </location>
</feature>
<organism evidence="2">
    <name type="scientific">Timema monikensis</name>
    <dbReference type="NCBI Taxonomy" id="170555"/>
    <lineage>
        <taxon>Eukaryota</taxon>
        <taxon>Metazoa</taxon>
        <taxon>Ecdysozoa</taxon>
        <taxon>Arthropoda</taxon>
        <taxon>Hexapoda</taxon>
        <taxon>Insecta</taxon>
        <taxon>Pterygota</taxon>
        <taxon>Neoptera</taxon>
        <taxon>Polyneoptera</taxon>
        <taxon>Phasmatodea</taxon>
        <taxon>Timematodea</taxon>
        <taxon>Timematoidea</taxon>
        <taxon>Timematidae</taxon>
        <taxon>Timema</taxon>
    </lineage>
</organism>